<dbReference type="Proteomes" id="UP000051006">
    <property type="component" value="Unassembled WGS sequence"/>
</dbReference>
<dbReference type="STRING" id="993692.IV57_GL002393"/>
<keyword evidence="3" id="KW-1185">Reference proteome</keyword>
<feature type="compositionally biased region" description="Acidic residues" evidence="1">
    <location>
        <begin position="279"/>
        <end position="293"/>
    </location>
</feature>
<dbReference type="RefSeq" id="WP_057880500.1">
    <property type="nucleotide sequence ID" value="NZ_JQCF01000007.1"/>
</dbReference>
<dbReference type="AlphaFoldDB" id="A0A0R2LE15"/>
<name>A0A0R2LE15_9LACO</name>
<dbReference type="EMBL" id="JQCF01000007">
    <property type="protein sequence ID" value="KRN99787.1"/>
    <property type="molecule type" value="Genomic_DNA"/>
</dbReference>
<protein>
    <submittedName>
        <fullName evidence="2">Uncharacterized protein</fullName>
    </submittedName>
</protein>
<gene>
    <name evidence="2" type="ORF">IV57_GL002393</name>
</gene>
<reference evidence="2 3" key="1">
    <citation type="journal article" date="2015" name="Genome Announc.">
        <title>Expanding the biotechnology potential of lactobacilli through comparative genomics of 213 strains and associated genera.</title>
        <authorList>
            <person name="Sun Z."/>
            <person name="Harris H.M."/>
            <person name="McCann A."/>
            <person name="Guo C."/>
            <person name="Argimon S."/>
            <person name="Zhang W."/>
            <person name="Yang X."/>
            <person name="Jeffery I.B."/>
            <person name="Cooney J.C."/>
            <person name="Kagawa T.F."/>
            <person name="Liu W."/>
            <person name="Song Y."/>
            <person name="Salvetti E."/>
            <person name="Wrobel A."/>
            <person name="Rasinkangas P."/>
            <person name="Parkhill J."/>
            <person name="Rea M.C."/>
            <person name="O'Sullivan O."/>
            <person name="Ritari J."/>
            <person name="Douillard F.P."/>
            <person name="Paul Ross R."/>
            <person name="Yang R."/>
            <person name="Briner A.E."/>
            <person name="Felis G.E."/>
            <person name="de Vos W.M."/>
            <person name="Barrangou R."/>
            <person name="Klaenhammer T.R."/>
            <person name="Caufield P.W."/>
            <person name="Cui Y."/>
            <person name="Zhang H."/>
            <person name="O'Toole P.W."/>
        </authorList>
    </citation>
    <scope>NUCLEOTIDE SEQUENCE [LARGE SCALE GENOMIC DNA]</scope>
    <source>
        <strain evidence="2 3">DSM 24716</strain>
    </source>
</reference>
<organism evidence="2 3">
    <name type="scientific">Companilactobacillus kimchiensis</name>
    <dbReference type="NCBI Taxonomy" id="993692"/>
    <lineage>
        <taxon>Bacteria</taxon>
        <taxon>Bacillati</taxon>
        <taxon>Bacillota</taxon>
        <taxon>Bacilli</taxon>
        <taxon>Lactobacillales</taxon>
        <taxon>Lactobacillaceae</taxon>
        <taxon>Companilactobacillus</taxon>
    </lineage>
</organism>
<proteinExistence type="predicted"/>
<feature type="region of interest" description="Disordered" evidence="1">
    <location>
        <begin position="275"/>
        <end position="313"/>
    </location>
</feature>
<evidence type="ECO:0000313" key="2">
    <source>
        <dbReference type="EMBL" id="KRN99787.1"/>
    </source>
</evidence>
<feature type="compositionally biased region" description="Acidic residues" evidence="1">
    <location>
        <begin position="303"/>
        <end position="313"/>
    </location>
</feature>
<evidence type="ECO:0000256" key="1">
    <source>
        <dbReference type="SAM" id="MobiDB-lite"/>
    </source>
</evidence>
<dbReference type="OrthoDB" id="2328311at2"/>
<sequence length="313" mass="34967">MRKRGLIIAVLGLLLFVLGCSKVTTSKTDTQSIKTVKSVDYTQLSQSQKNEMRFSFERRDETDMSIIDVTVVNRTSEDVQFDGTRFVLAHTKGSDVTSTKGEPITVKSNSTKKFKSLFSGVDDDDFKTVGLFYYKNTKNKLAYSEIDTTISKSTNLKDTDLQKLYRGKPKKKITAPTKTDENDNQVNNNRQTRLAVPTGPITNAQQAIALVESQYGPAPEGLQYTHMTDETVGPGDSIKNNGQMVYWVRLFREGNGVSLAVDDWTVYPDRTVIHQAPGELDESNGDSDNDDSNNNDYDSTVDTNDDYDIDDDD</sequence>
<dbReference type="PROSITE" id="PS51257">
    <property type="entry name" value="PROKAR_LIPOPROTEIN"/>
    <property type="match status" value="1"/>
</dbReference>
<evidence type="ECO:0000313" key="3">
    <source>
        <dbReference type="Proteomes" id="UP000051006"/>
    </source>
</evidence>
<dbReference type="PATRIC" id="fig|993692.3.peg.2437"/>
<accession>A0A0R2LE15</accession>
<comment type="caution">
    <text evidence="2">The sequence shown here is derived from an EMBL/GenBank/DDBJ whole genome shotgun (WGS) entry which is preliminary data.</text>
</comment>